<evidence type="ECO:0000313" key="4">
    <source>
        <dbReference type="EMBL" id="MBL1377911.1"/>
    </source>
</evidence>
<keyword evidence="2" id="KW-0597">Phosphoprotein</keyword>
<dbReference type="EMBL" id="JAERTZ010000025">
    <property type="protein sequence ID" value="MBL1377911.1"/>
    <property type="molecule type" value="Genomic_DNA"/>
</dbReference>
<keyword evidence="1" id="KW-0902">Two-component regulatory system</keyword>
<dbReference type="Gene3D" id="1.20.120.160">
    <property type="entry name" value="HPT domain"/>
    <property type="match status" value="1"/>
</dbReference>
<dbReference type="SUPFAM" id="SSF47226">
    <property type="entry name" value="Histidine-containing phosphotransfer domain, HPT domain"/>
    <property type="match status" value="1"/>
</dbReference>
<feature type="modified residue" description="Phosphohistidine" evidence="2">
    <location>
        <position position="66"/>
    </location>
</feature>
<evidence type="ECO:0000256" key="1">
    <source>
        <dbReference type="ARBA" id="ARBA00023012"/>
    </source>
</evidence>
<sequence>MTDWLKLQARLPLLDSHQLRRLEQDLGADVLARLLALFVEDGRQQGAILSRAFAERDYGRMADCCHSLKSACGSYGALRCHFLSEKLEQSCRARDTDKVAEQMLAWQQSLDATLSELEARLGRG</sequence>
<dbReference type="RefSeq" id="WP_202085315.1">
    <property type="nucleotide sequence ID" value="NZ_JAERTZ010000025.1"/>
</dbReference>
<dbReference type="Pfam" id="PF01627">
    <property type="entry name" value="Hpt"/>
    <property type="match status" value="1"/>
</dbReference>
<dbReference type="InterPro" id="IPR036641">
    <property type="entry name" value="HPT_dom_sf"/>
</dbReference>
<keyword evidence="5" id="KW-1185">Reference proteome</keyword>
<proteinExistence type="predicted"/>
<name>A0ABS1QTW3_9GAMM</name>
<protein>
    <submittedName>
        <fullName evidence="4">Hpt domain-containing protein</fullName>
    </submittedName>
</protein>
<dbReference type="Proteomes" id="UP000638570">
    <property type="component" value="Unassembled WGS sequence"/>
</dbReference>
<accession>A0ABS1QTW3</accession>
<comment type="caution">
    <text evidence="4">The sequence shown here is derived from an EMBL/GenBank/DDBJ whole genome shotgun (WGS) entry which is preliminary data.</text>
</comment>
<reference evidence="5" key="1">
    <citation type="submission" date="2021-01" db="EMBL/GenBank/DDBJ databases">
        <title>Genome public.</title>
        <authorList>
            <person name="Liu C."/>
            <person name="Sun Q."/>
        </authorList>
    </citation>
    <scope>NUCLEOTIDE SEQUENCE [LARGE SCALE GENOMIC DNA]</scope>
    <source>
        <strain evidence="5">CGMCC 1.18722</strain>
    </source>
</reference>
<organism evidence="4 5">
    <name type="scientific">Zobellella iuensis</name>
    <dbReference type="NCBI Taxonomy" id="2803811"/>
    <lineage>
        <taxon>Bacteria</taxon>
        <taxon>Pseudomonadati</taxon>
        <taxon>Pseudomonadota</taxon>
        <taxon>Gammaproteobacteria</taxon>
        <taxon>Aeromonadales</taxon>
        <taxon>Aeromonadaceae</taxon>
        <taxon>Zobellella</taxon>
    </lineage>
</organism>
<dbReference type="PROSITE" id="PS50894">
    <property type="entry name" value="HPT"/>
    <property type="match status" value="1"/>
</dbReference>
<evidence type="ECO:0000256" key="2">
    <source>
        <dbReference type="PROSITE-ProRule" id="PRU00110"/>
    </source>
</evidence>
<dbReference type="InterPro" id="IPR008207">
    <property type="entry name" value="Sig_transdc_His_kin_Hpt_dom"/>
</dbReference>
<evidence type="ECO:0000313" key="5">
    <source>
        <dbReference type="Proteomes" id="UP000638570"/>
    </source>
</evidence>
<feature type="domain" description="HPt" evidence="3">
    <location>
        <begin position="27"/>
        <end position="120"/>
    </location>
</feature>
<evidence type="ECO:0000259" key="3">
    <source>
        <dbReference type="PROSITE" id="PS50894"/>
    </source>
</evidence>
<gene>
    <name evidence="4" type="ORF">JKV55_11275</name>
</gene>